<sequence length="1461" mass="160234">MDTVESFNVPRELVEHIVHTQNNVSMVIMTQYELKPEKFESKVLVLNDCSLIITSTKIPCKVEQRFNLLNLNSLESKLSNRLNITAEGKHLSFLISDTDRIDSFLIKIIEALAVAFPKVPYQNANARNTQDIDTIYMFNNTKELHLEDFDHLDGRYLLPIIMALQYNEWFTSLNADGIKLLPEASNAISTAMRTNCCIKELHLSNLGLKSDFMQRLSAALTSNPNSALVHIDLSNNPIEDKGVSLLSAAISKQPKGLVHLNLSQTGITGRGVNKLTEALCSNQLICDTLDVLDLSQNSLKGEEVTNLFNFLAQPNSISYLNLMSTDCALDSNSFFSKKSSKVSPSCKQFLGTAMALQHVNLSSCHLYGEAIKSVVLGLGCNPSCTNIELNISDLNNSAMSIITKLAKNKRIKKLSIGKNFVNMKPRAVGQMLGFLSEAIDEEDSVLESLSLAGSKLRGQLTILINALGTNSSLKELDISGNFMGDIGARMLAKALQVNTSLHTLYIDQNGITAQGFTDIARALERSVSGKHVLVFCCCCWCVNGVTSLFLNLAGFMLLVISISFRNFTLKSIPLPLSDVTMALKTNQPAVEIALKKIEAILQRNNSPKKFATDQCYRLQQSFLTNELQQIMDKAIAEIQNTANKLESMNVDSEDVLEDLTETHCLIKDASNSKQILTKFQMIAEKSESEDGKLCSYLKSVADKLQNAMDAELKNNIESMLECSSEQCPTLLENKDLYEEASITCNEKAQIPKRFTTDLVLEQLGADVFNKLGVESALRQSHKKLIHHLHVQEKTLVSDENKDSENKHASLLRRKNTEEETDYLDPNILSATKRKSVYSRKVRPESAVVSHQVEPPVSTSAIGCQPIREAPDSPKAEAKHSKQEMEDAKPDGSSSPVPKPRKKRVSMAQSGAGNEPDFASPPLPHLHQKGPPKTEPTPETGPKNVQSKGMRCVSVVGSGVVWHGCNADQHRAQNVISSECNDLCTEKSARVEVSRISLCDGNAVKCPSLGDVARCSMQHDARSLAIQSPPGHYPSDRTICTKQLLLPAVDEGNDDKVLGAVKPPLLQSKTKMAAREKSTPHPSEATKPASLKPELPSKDHIHVRLMKEELRRRKSEPVKDDNVPEDNDSTTDVGRSVVQNASDSETSSSGNRDPNFKHEKKKSDSISSVEAWKGKPAPRVKQFSPEKPQRTKLCPKTEEGGDGWEKRESTIRLGSSEVRVVSDEPPFVQRIWGTAATAGESCHNGTSGHVDAELADFDPKERHPISNLAASDIGSTSLISSGTLGTLSTSDLPDKPSSLYSPSQPGNASDTFSVSATSGRSTPSTTSDTSVKQDLEAVNIHTTTTQAKHSGTEKTHGQNKVNEMGDDVFTDSTDLTDGSTGSSPLNSRENTPSHEPPKHKFKKSKSSDKSLKLDIPLETGPRLEHLVKDRPRRPKNRPTTHVNNQPVVIDKISLPRKVCCID</sequence>
<feature type="compositionally biased region" description="Low complexity" evidence="10">
    <location>
        <begin position="1270"/>
        <end position="1290"/>
    </location>
</feature>
<comment type="caution">
    <text evidence="13">The sequence shown here is derived from an EMBL/GenBank/DDBJ whole genome shotgun (WGS) entry which is preliminary data.</text>
</comment>
<gene>
    <name evidence="13" type="ORF">LSH36_567g01026</name>
</gene>
<dbReference type="InterPro" id="IPR032675">
    <property type="entry name" value="LRR_dom_sf"/>
</dbReference>
<keyword evidence="14" id="KW-1185">Reference proteome</keyword>
<dbReference type="SUPFAM" id="SSF52047">
    <property type="entry name" value="RNI-like"/>
    <property type="match status" value="1"/>
</dbReference>
<feature type="compositionally biased region" description="Basic and acidic residues" evidence="10">
    <location>
        <begin position="868"/>
        <end position="889"/>
    </location>
</feature>
<feature type="compositionally biased region" description="Polar residues" evidence="10">
    <location>
        <begin position="1129"/>
        <end position="1151"/>
    </location>
</feature>
<feature type="compositionally biased region" description="Basic and acidic residues" evidence="10">
    <location>
        <begin position="1094"/>
        <end position="1121"/>
    </location>
</feature>
<dbReference type="GO" id="GO:0005886">
    <property type="term" value="C:plasma membrane"/>
    <property type="evidence" value="ECO:0007669"/>
    <property type="project" value="UniProtKB-SubCell"/>
</dbReference>
<feature type="compositionally biased region" description="Basic and acidic residues" evidence="10">
    <location>
        <begin position="1194"/>
        <end position="1209"/>
    </location>
</feature>
<evidence type="ECO:0000256" key="1">
    <source>
        <dbReference type="ARBA" id="ARBA00004236"/>
    </source>
</evidence>
<keyword evidence="5" id="KW-0963">Cytoplasm</keyword>
<feature type="compositionally biased region" description="Low complexity" evidence="10">
    <location>
        <begin position="1369"/>
        <end position="1382"/>
    </location>
</feature>
<keyword evidence="9" id="KW-0175">Coiled coil</keyword>
<dbReference type="InterPro" id="IPR001611">
    <property type="entry name" value="Leu-rich_rpt"/>
</dbReference>
<proteinExistence type="inferred from homology"/>
<keyword evidence="7" id="KW-0677">Repeat</keyword>
<evidence type="ECO:0000256" key="9">
    <source>
        <dbReference type="SAM" id="Coils"/>
    </source>
</evidence>
<dbReference type="GO" id="GO:0005737">
    <property type="term" value="C:cytoplasm"/>
    <property type="evidence" value="ECO:0007669"/>
    <property type="project" value="UniProtKB-SubCell"/>
</dbReference>
<dbReference type="SMART" id="SM00368">
    <property type="entry name" value="LRR_RI"/>
    <property type="match status" value="5"/>
</dbReference>
<keyword evidence="4" id="KW-1003">Cell membrane</keyword>
<evidence type="ECO:0000313" key="14">
    <source>
        <dbReference type="Proteomes" id="UP001208570"/>
    </source>
</evidence>
<evidence type="ECO:0000256" key="10">
    <source>
        <dbReference type="SAM" id="MobiDB-lite"/>
    </source>
</evidence>
<dbReference type="Pfam" id="PF16000">
    <property type="entry name" value="CARMIL_C"/>
    <property type="match status" value="1"/>
</dbReference>
<dbReference type="GO" id="GO:0030027">
    <property type="term" value="C:lamellipodium"/>
    <property type="evidence" value="ECO:0007669"/>
    <property type="project" value="TreeGrafter"/>
</dbReference>
<name>A0AAD9J6N1_9ANNE</name>
<protein>
    <submittedName>
        <fullName evidence="13">Uncharacterized protein</fullName>
    </submittedName>
</protein>
<dbReference type="GO" id="GO:0016477">
    <property type="term" value="P:cell migration"/>
    <property type="evidence" value="ECO:0007669"/>
    <property type="project" value="TreeGrafter"/>
</dbReference>
<dbReference type="Proteomes" id="UP001208570">
    <property type="component" value="Unassembled WGS sequence"/>
</dbReference>
<evidence type="ECO:0000256" key="7">
    <source>
        <dbReference type="ARBA" id="ARBA00022737"/>
    </source>
</evidence>
<dbReference type="InterPro" id="IPR041245">
    <property type="entry name" value="CARMIL_PH"/>
</dbReference>
<evidence type="ECO:0000259" key="11">
    <source>
        <dbReference type="Pfam" id="PF16000"/>
    </source>
</evidence>
<evidence type="ECO:0000256" key="5">
    <source>
        <dbReference type="ARBA" id="ARBA00022490"/>
    </source>
</evidence>
<dbReference type="InterPro" id="IPR011993">
    <property type="entry name" value="PH-like_dom_sf"/>
</dbReference>
<feature type="compositionally biased region" description="Polar residues" evidence="10">
    <location>
        <begin position="1297"/>
        <end position="1331"/>
    </location>
</feature>
<feature type="region of interest" description="Disordered" evidence="10">
    <location>
        <begin position="1266"/>
        <end position="1443"/>
    </location>
</feature>
<evidence type="ECO:0000256" key="6">
    <source>
        <dbReference type="ARBA" id="ARBA00022614"/>
    </source>
</evidence>
<feature type="compositionally biased region" description="Basic and acidic residues" evidence="10">
    <location>
        <begin position="1153"/>
        <end position="1163"/>
    </location>
</feature>
<dbReference type="Pfam" id="PF17888">
    <property type="entry name" value="Carm_PH"/>
    <property type="match status" value="1"/>
</dbReference>
<dbReference type="EMBL" id="JAODUP010000567">
    <property type="protein sequence ID" value="KAK2147152.1"/>
    <property type="molecule type" value="Genomic_DNA"/>
</dbReference>
<comment type="subcellular location">
    <subcellularLocation>
        <location evidence="1">Cell membrane</location>
    </subcellularLocation>
    <subcellularLocation>
        <location evidence="2">Cytoplasm</location>
    </subcellularLocation>
</comment>
<evidence type="ECO:0000256" key="8">
    <source>
        <dbReference type="ARBA" id="ARBA00023136"/>
    </source>
</evidence>
<dbReference type="Pfam" id="PF13516">
    <property type="entry name" value="LRR_6"/>
    <property type="match status" value="2"/>
</dbReference>
<dbReference type="Gene3D" id="3.80.10.10">
    <property type="entry name" value="Ribonuclease Inhibitor"/>
    <property type="match status" value="1"/>
</dbReference>
<dbReference type="GO" id="GO:0034315">
    <property type="term" value="P:regulation of Arp2/3 complex-mediated actin nucleation"/>
    <property type="evidence" value="ECO:0007669"/>
    <property type="project" value="TreeGrafter"/>
</dbReference>
<feature type="compositionally biased region" description="Polar residues" evidence="10">
    <location>
        <begin position="1339"/>
        <end position="1348"/>
    </location>
</feature>
<feature type="region of interest" description="Disordered" evidence="10">
    <location>
        <begin position="1056"/>
        <end position="1209"/>
    </location>
</feature>
<dbReference type="PANTHER" id="PTHR24112">
    <property type="entry name" value="LEUCINE-RICH REPEAT, ISOFORM F-RELATED"/>
    <property type="match status" value="1"/>
</dbReference>
<evidence type="ECO:0000256" key="3">
    <source>
        <dbReference type="ARBA" id="ARBA00007298"/>
    </source>
</evidence>
<accession>A0AAD9J6N1</accession>
<keyword evidence="8" id="KW-0472">Membrane</keyword>
<evidence type="ECO:0000256" key="2">
    <source>
        <dbReference type="ARBA" id="ARBA00004496"/>
    </source>
</evidence>
<evidence type="ECO:0000259" key="12">
    <source>
        <dbReference type="Pfam" id="PF17888"/>
    </source>
</evidence>
<keyword evidence="6" id="KW-0433">Leucine-rich repeat</keyword>
<dbReference type="InterPro" id="IPR051279">
    <property type="entry name" value="PP1-Reg/Actin-Interact_Protein"/>
</dbReference>
<feature type="region of interest" description="Disordered" evidence="10">
    <location>
        <begin position="795"/>
        <end position="817"/>
    </location>
</feature>
<evidence type="ECO:0000313" key="13">
    <source>
        <dbReference type="EMBL" id="KAK2147152.1"/>
    </source>
</evidence>
<organism evidence="13 14">
    <name type="scientific">Paralvinella palmiformis</name>
    <dbReference type="NCBI Taxonomy" id="53620"/>
    <lineage>
        <taxon>Eukaryota</taxon>
        <taxon>Metazoa</taxon>
        <taxon>Spiralia</taxon>
        <taxon>Lophotrochozoa</taxon>
        <taxon>Annelida</taxon>
        <taxon>Polychaeta</taxon>
        <taxon>Sedentaria</taxon>
        <taxon>Canalipalpata</taxon>
        <taxon>Terebellida</taxon>
        <taxon>Terebelliformia</taxon>
        <taxon>Alvinellidae</taxon>
        <taxon>Paralvinella</taxon>
    </lineage>
</organism>
<feature type="domain" description="CARMIL pleckstrin homology" evidence="12">
    <location>
        <begin position="25"/>
        <end position="117"/>
    </location>
</feature>
<reference evidence="13" key="1">
    <citation type="journal article" date="2023" name="Mol. Biol. Evol.">
        <title>Third-Generation Sequencing Reveals the Adaptive Role of the Epigenome in Three Deep-Sea Polychaetes.</title>
        <authorList>
            <person name="Perez M."/>
            <person name="Aroh O."/>
            <person name="Sun Y."/>
            <person name="Lan Y."/>
            <person name="Juniper S.K."/>
            <person name="Young C.R."/>
            <person name="Angers B."/>
            <person name="Qian P.Y."/>
        </authorList>
    </citation>
    <scope>NUCLEOTIDE SEQUENCE</scope>
    <source>
        <strain evidence="13">P08H-3</strain>
    </source>
</reference>
<feature type="region of interest" description="Disordered" evidence="10">
    <location>
        <begin position="834"/>
        <end position="947"/>
    </location>
</feature>
<feature type="domain" description="CARMIL C-terminal" evidence="11">
    <location>
        <begin position="724"/>
        <end position="771"/>
    </location>
</feature>
<evidence type="ECO:0000256" key="4">
    <source>
        <dbReference type="ARBA" id="ARBA00022475"/>
    </source>
</evidence>
<dbReference type="InterPro" id="IPR031943">
    <property type="entry name" value="CARMIL_C"/>
</dbReference>
<dbReference type="Gene3D" id="2.30.29.30">
    <property type="entry name" value="Pleckstrin-homology domain (PH domain)/Phosphotyrosine-binding domain (PTB)"/>
    <property type="match status" value="1"/>
</dbReference>
<feature type="coiled-coil region" evidence="9">
    <location>
        <begin position="624"/>
        <end position="662"/>
    </location>
</feature>
<comment type="similarity">
    <text evidence="3">Belongs to the CARMIL family.</text>
</comment>
<dbReference type="PANTHER" id="PTHR24112:SF66">
    <property type="entry name" value="LEUCINE-RICH REPEAT, ISOFORM F"/>
    <property type="match status" value="1"/>
</dbReference>
<feature type="compositionally biased region" description="Basic and acidic residues" evidence="10">
    <location>
        <begin position="795"/>
        <end position="807"/>
    </location>
</feature>